<name>A0A0F8ZHR5_9ZZZZ</name>
<dbReference type="AlphaFoldDB" id="A0A0F8ZHR5"/>
<dbReference type="EMBL" id="LAZR01060312">
    <property type="protein sequence ID" value="KKK65949.1"/>
    <property type="molecule type" value="Genomic_DNA"/>
</dbReference>
<accession>A0A0F8ZHR5</accession>
<protein>
    <submittedName>
        <fullName evidence="1">Uncharacterized protein</fullName>
    </submittedName>
</protein>
<organism evidence="1">
    <name type="scientific">marine sediment metagenome</name>
    <dbReference type="NCBI Taxonomy" id="412755"/>
    <lineage>
        <taxon>unclassified sequences</taxon>
        <taxon>metagenomes</taxon>
        <taxon>ecological metagenomes</taxon>
    </lineage>
</organism>
<evidence type="ECO:0000313" key="1">
    <source>
        <dbReference type="EMBL" id="KKK65949.1"/>
    </source>
</evidence>
<reference evidence="1" key="1">
    <citation type="journal article" date="2015" name="Nature">
        <title>Complex archaea that bridge the gap between prokaryotes and eukaryotes.</title>
        <authorList>
            <person name="Spang A."/>
            <person name="Saw J.H."/>
            <person name="Jorgensen S.L."/>
            <person name="Zaremba-Niedzwiedzka K."/>
            <person name="Martijn J."/>
            <person name="Lind A.E."/>
            <person name="van Eijk R."/>
            <person name="Schleper C."/>
            <person name="Guy L."/>
            <person name="Ettema T.J."/>
        </authorList>
    </citation>
    <scope>NUCLEOTIDE SEQUENCE</scope>
</reference>
<gene>
    <name evidence="1" type="ORF">LCGC14_2969010</name>
</gene>
<comment type="caution">
    <text evidence="1">The sequence shown here is derived from an EMBL/GenBank/DDBJ whole genome shotgun (WGS) entry which is preliminary data.</text>
</comment>
<sequence>MGQANEAERKINNVSGVAGQPIISGGPDGLDQWAPMIFTPLGGIAIQIINKTGVASVKGTLVSYSAAVDNAFVLSAINEDQAIGVVYEVGVADESLCWVIILGIAEVLLEDTTLGTHGNWVFTSGTVGRADATLAAPPAGGVALLDQHMQEIGHCLQTVGGGTDVLCKIKTQFN</sequence>
<proteinExistence type="predicted"/>